<proteinExistence type="predicted"/>
<gene>
    <name evidence="1" type="ORF">AYP45_01080</name>
</gene>
<dbReference type="AlphaFoldDB" id="A0A1V4AXJ6"/>
<evidence type="ECO:0000313" key="2">
    <source>
        <dbReference type="Proteomes" id="UP000189681"/>
    </source>
</evidence>
<reference evidence="1 2" key="1">
    <citation type="journal article" date="2017" name="Water Res.">
        <title>Discovery and metagenomic analysis of an anammox bacterial enrichment related to Candidatus "Brocadia caroliniensis" in a full-scale glycerol-fed nitritation-denitritation separate centrate treatment process.</title>
        <authorList>
            <person name="Park H."/>
            <person name="Brotto A.C."/>
            <person name="van Loosdrecht M.C."/>
            <person name="Chandran K."/>
        </authorList>
    </citation>
    <scope>NUCLEOTIDE SEQUENCE [LARGE SCALE GENOMIC DNA]</scope>
    <source>
        <strain evidence="1">26THWARD</strain>
    </source>
</reference>
<dbReference type="EMBL" id="AYTS01000010">
    <property type="protein sequence ID" value="OOP57855.1"/>
    <property type="molecule type" value="Genomic_DNA"/>
</dbReference>
<comment type="caution">
    <text evidence="1">The sequence shown here is derived from an EMBL/GenBank/DDBJ whole genome shotgun (WGS) entry which is preliminary data.</text>
</comment>
<protein>
    <submittedName>
        <fullName evidence="1">Uncharacterized protein</fullName>
    </submittedName>
</protein>
<name>A0A1V4AXJ6_9BACT</name>
<evidence type="ECO:0000313" key="1">
    <source>
        <dbReference type="EMBL" id="OOP57855.1"/>
    </source>
</evidence>
<dbReference type="Proteomes" id="UP000189681">
    <property type="component" value="Unassembled WGS sequence"/>
</dbReference>
<organism evidence="1 2">
    <name type="scientific">Candidatus Brocadia carolinensis</name>
    <dbReference type="NCBI Taxonomy" id="1004156"/>
    <lineage>
        <taxon>Bacteria</taxon>
        <taxon>Pseudomonadati</taxon>
        <taxon>Planctomycetota</taxon>
        <taxon>Candidatus Brocadiia</taxon>
        <taxon>Candidatus Brocadiales</taxon>
        <taxon>Candidatus Brocadiaceae</taxon>
        <taxon>Candidatus Brocadia</taxon>
    </lineage>
</organism>
<accession>A0A1V4AXJ6</accession>
<sequence>MIIKEIAKQVIDNLPNEVTMDDIMHALYIRTKFDRGEREIREGKSISHEEVRRTLQKWLK</sequence>